<feature type="domain" description="Protein O-mannosyl-transferase C-terminal four TM" evidence="13">
    <location>
        <begin position="357"/>
        <end position="548"/>
    </location>
</feature>
<keyword evidence="10" id="KW-1003">Cell membrane</keyword>
<evidence type="ECO:0000313" key="15">
    <source>
        <dbReference type="Proteomes" id="UP000198867"/>
    </source>
</evidence>
<evidence type="ECO:0000256" key="8">
    <source>
        <dbReference type="ARBA" id="ARBA00023136"/>
    </source>
</evidence>
<feature type="transmembrane region" description="Helical" evidence="10">
    <location>
        <begin position="50"/>
        <end position="70"/>
    </location>
</feature>
<dbReference type="RefSeq" id="WP_245762556.1">
    <property type="nucleotide sequence ID" value="NZ_FOVM01000009.1"/>
</dbReference>
<dbReference type="GO" id="GO:0012505">
    <property type="term" value="C:endomembrane system"/>
    <property type="evidence" value="ECO:0007669"/>
    <property type="project" value="UniProtKB-SubCell"/>
</dbReference>
<accession>A0A1I5DHC8</accession>
<feature type="transmembrane region" description="Helical" evidence="10">
    <location>
        <begin position="448"/>
        <end position="465"/>
    </location>
</feature>
<keyword evidence="6 10" id="KW-0812">Transmembrane</keyword>
<evidence type="ECO:0000256" key="1">
    <source>
        <dbReference type="ARBA" id="ARBA00004127"/>
    </source>
</evidence>
<comment type="pathway">
    <text evidence="2 10">Protein modification; protein glycosylation.</text>
</comment>
<name>A0A1I5DHC8_9MICO</name>
<dbReference type="EC" id="2.4.1.-" evidence="10"/>
<evidence type="ECO:0000256" key="9">
    <source>
        <dbReference type="ARBA" id="ARBA00093617"/>
    </source>
</evidence>
<evidence type="ECO:0000256" key="6">
    <source>
        <dbReference type="ARBA" id="ARBA00022692"/>
    </source>
</evidence>
<dbReference type="Pfam" id="PF02366">
    <property type="entry name" value="PMT"/>
    <property type="match status" value="1"/>
</dbReference>
<dbReference type="GO" id="GO:0005886">
    <property type="term" value="C:plasma membrane"/>
    <property type="evidence" value="ECO:0007669"/>
    <property type="project" value="UniProtKB-SubCell"/>
</dbReference>
<feature type="transmembrane region" description="Helical" evidence="10">
    <location>
        <begin position="308"/>
        <end position="329"/>
    </location>
</feature>
<comment type="similarity">
    <text evidence="3 10">Belongs to the glycosyltransferase 39 family.</text>
</comment>
<keyword evidence="7 10" id="KW-1133">Transmembrane helix</keyword>
<proteinExistence type="inferred from homology"/>
<dbReference type="AlphaFoldDB" id="A0A1I5DHC8"/>
<feature type="transmembrane region" description="Helical" evidence="10">
    <location>
        <begin position="175"/>
        <end position="193"/>
    </location>
</feature>
<evidence type="ECO:0000256" key="4">
    <source>
        <dbReference type="ARBA" id="ARBA00022676"/>
    </source>
</evidence>
<dbReference type="UniPathway" id="UPA00378"/>
<feature type="transmembrane region" description="Helical" evidence="10">
    <location>
        <begin position="424"/>
        <end position="441"/>
    </location>
</feature>
<dbReference type="PANTHER" id="PTHR10050">
    <property type="entry name" value="DOLICHYL-PHOSPHATE-MANNOSE--PROTEIN MANNOSYLTRANSFERASE"/>
    <property type="match status" value="1"/>
</dbReference>
<dbReference type="InterPro" id="IPR032421">
    <property type="entry name" value="PMT_4TMC"/>
</dbReference>
<comment type="function">
    <text evidence="10">Protein O-mannosyltransferase that catalyzes the transfer of a single mannose residue from a polyprenol phospho-mannosyl lipidic donor to the hydroxyl group of selected serine and threonine residues in acceptor proteins.</text>
</comment>
<evidence type="ECO:0000256" key="2">
    <source>
        <dbReference type="ARBA" id="ARBA00004922"/>
    </source>
</evidence>
<feature type="transmembrane region" description="Helical" evidence="10">
    <location>
        <begin position="269"/>
        <end position="287"/>
    </location>
</feature>
<sequence>MSTPNRDPFALVVSGDPAGESTSPGDDTVQRGSRLDELSARMLSTPRRRLAWYWGAPLFVAILAGILRIWNLGHPHTLVFDETFYVKDAWTLLSNGYESAWPENADEAFNRGETSGFLDDPSYVVHPPLGKWLIALGMAAFGPGDSFGWRISTAIVGTLAVVAIMLIARKLFASTLLAVLAGFLLAIDGQAIVMSRVAVLDNSVMLFALLGFGCVLLDRERHERILGERLATARAAGTDPSWGPVLWWRPWVLAAGLSFGLASSVKWSGLYFLAAFGLYLVVVDALARRRLGLPLWTSAAVLKQGPATFLLFVPPALVVYLVSWTSWFVSDNGYYRHWADQASNAWTGVFSWVPTAWQSFIFYQQSIYNFHVGLKAPHPYSADPLSWLVMTRPTSMWYASPGVGTDGCAAEPCSQAITSIANPLIWWAAVAALFYLLYRLARYHEWRVGLILMGTVAGYLPWLLYTDRTVFQFYTIVFLPYLILGLVFCIGLLLGSPNDERWRRSRGISLTVVFVVASAAITAFWYPLWSATTVPYWFWMLHSWLPTWV</sequence>
<evidence type="ECO:0000256" key="3">
    <source>
        <dbReference type="ARBA" id="ARBA00007222"/>
    </source>
</evidence>
<keyword evidence="4 10" id="KW-0328">Glycosyltransferase</keyword>
<dbReference type="InterPro" id="IPR003342">
    <property type="entry name" value="ArnT-like_N"/>
</dbReference>
<evidence type="ECO:0000259" key="13">
    <source>
        <dbReference type="Pfam" id="PF16192"/>
    </source>
</evidence>
<feature type="region of interest" description="Disordered" evidence="11">
    <location>
        <begin position="1"/>
        <end position="31"/>
    </location>
</feature>
<gene>
    <name evidence="14" type="ORF">SAMN05216219_2927</name>
</gene>
<reference evidence="15" key="1">
    <citation type="submission" date="2016-10" db="EMBL/GenBank/DDBJ databases">
        <authorList>
            <person name="Varghese N."/>
            <person name="Submissions S."/>
        </authorList>
    </citation>
    <scope>NUCLEOTIDE SEQUENCE [LARGE SCALE GENOMIC DNA]</scope>
    <source>
        <strain evidence="15">CGMCC 1.11101</strain>
    </source>
</reference>
<protein>
    <recommendedName>
        <fullName evidence="9 10">Polyprenol-phosphate-mannose--protein mannosyltransferase</fullName>
        <ecNumber evidence="10">2.4.1.-</ecNumber>
    </recommendedName>
</protein>
<feature type="transmembrane region" description="Helical" evidence="10">
    <location>
        <begin position="507"/>
        <end position="528"/>
    </location>
</feature>
<feature type="transmembrane region" description="Helical" evidence="10">
    <location>
        <begin position="147"/>
        <end position="168"/>
    </location>
</feature>
<keyword evidence="15" id="KW-1185">Reference proteome</keyword>
<dbReference type="InterPro" id="IPR027005">
    <property type="entry name" value="PMT-like"/>
</dbReference>
<dbReference type="Proteomes" id="UP000198867">
    <property type="component" value="Unassembled WGS sequence"/>
</dbReference>
<comment type="subcellular location">
    <subcellularLocation>
        <location evidence="10">Cell membrane</location>
    </subcellularLocation>
    <subcellularLocation>
        <location evidence="1">Endomembrane system</location>
        <topology evidence="1">Multi-pass membrane protein</topology>
    </subcellularLocation>
</comment>
<evidence type="ECO:0000256" key="7">
    <source>
        <dbReference type="ARBA" id="ARBA00022989"/>
    </source>
</evidence>
<dbReference type="GO" id="GO:0004169">
    <property type="term" value="F:dolichyl-phosphate-mannose-protein mannosyltransferase activity"/>
    <property type="evidence" value="ECO:0007669"/>
    <property type="project" value="UniProtKB-UniRule"/>
</dbReference>
<evidence type="ECO:0000259" key="12">
    <source>
        <dbReference type="Pfam" id="PF02366"/>
    </source>
</evidence>
<dbReference type="Pfam" id="PF16192">
    <property type="entry name" value="PMT_4TMC"/>
    <property type="match status" value="1"/>
</dbReference>
<evidence type="ECO:0000313" key="14">
    <source>
        <dbReference type="EMBL" id="SFN98664.1"/>
    </source>
</evidence>
<evidence type="ECO:0000256" key="10">
    <source>
        <dbReference type="RuleBase" id="RU367007"/>
    </source>
</evidence>
<evidence type="ECO:0000256" key="11">
    <source>
        <dbReference type="SAM" id="MobiDB-lite"/>
    </source>
</evidence>
<feature type="domain" description="ArnT-like N-terminal" evidence="12">
    <location>
        <begin position="60"/>
        <end position="295"/>
    </location>
</feature>
<keyword evidence="8 10" id="KW-0472">Membrane</keyword>
<organism evidence="14 15">
    <name type="scientific">Mycetocola miduiensis</name>
    <dbReference type="NCBI Taxonomy" id="995034"/>
    <lineage>
        <taxon>Bacteria</taxon>
        <taxon>Bacillati</taxon>
        <taxon>Actinomycetota</taxon>
        <taxon>Actinomycetes</taxon>
        <taxon>Micrococcales</taxon>
        <taxon>Microbacteriaceae</taxon>
        <taxon>Mycetocola</taxon>
    </lineage>
</organism>
<feature type="transmembrane region" description="Helical" evidence="10">
    <location>
        <begin position="471"/>
        <end position="495"/>
    </location>
</feature>
<dbReference type="PANTHER" id="PTHR10050:SF46">
    <property type="entry name" value="PROTEIN O-MANNOSYL-TRANSFERASE 2"/>
    <property type="match status" value="1"/>
</dbReference>
<evidence type="ECO:0000256" key="5">
    <source>
        <dbReference type="ARBA" id="ARBA00022679"/>
    </source>
</evidence>
<dbReference type="STRING" id="995034.SAMN05216219_2927"/>
<feature type="transmembrane region" description="Helical" evidence="10">
    <location>
        <begin position="199"/>
        <end position="217"/>
    </location>
</feature>
<dbReference type="EMBL" id="FOVM01000009">
    <property type="protein sequence ID" value="SFN98664.1"/>
    <property type="molecule type" value="Genomic_DNA"/>
</dbReference>
<keyword evidence="5 10" id="KW-0808">Transferase</keyword>